<name>A0A1F5FJV5_9BACT</name>
<gene>
    <name evidence="3" type="ORF">A2368_02530</name>
</gene>
<dbReference type="Pfam" id="PF14341">
    <property type="entry name" value="PilX_N"/>
    <property type="match status" value="1"/>
</dbReference>
<proteinExistence type="predicted"/>
<reference evidence="3 4" key="1">
    <citation type="journal article" date="2016" name="Nat. Commun.">
        <title>Thousands of microbial genomes shed light on interconnected biogeochemical processes in an aquifer system.</title>
        <authorList>
            <person name="Anantharaman K."/>
            <person name="Brown C.T."/>
            <person name="Hug L.A."/>
            <person name="Sharon I."/>
            <person name="Castelle C.J."/>
            <person name="Probst A.J."/>
            <person name="Thomas B.C."/>
            <person name="Singh A."/>
            <person name="Wilkins M.J."/>
            <person name="Karaoz U."/>
            <person name="Brodie E.L."/>
            <person name="Williams K.H."/>
            <person name="Hubbard S.S."/>
            <person name="Banfield J.F."/>
        </authorList>
    </citation>
    <scope>NUCLEOTIDE SEQUENCE [LARGE SCALE GENOMIC DNA]</scope>
</reference>
<evidence type="ECO:0000313" key="3">
    <source>
        <dbReference type="EMBL" id="OGD79925.1"/>
    </source>
</evidence>
<feature type="transmembrane region" description="Helical" evidence="1">
    <location>
        <begin position="12"/>
        <end position="31"/>
    </location>
</feature>
<protein>
    <recommendedName>
        <fullName evidence="2">Type 4 fimbrial biogenesis protein PilX N-terminal domain-containing protein</fullName>
    </recommendedName>
</protein>
<comment type="caution">
    <text evidence="3">The sequence shown here is derived from an EMBL/GenBank/DDBJ whole genome shotgun (WGS) entry which is preliminary data.</text>
</comment>
<evidence type="ECO:0000256" key="1">
    <source>
        <dbReference type="SAM" id="Phobius"/>
    </source>
</evidence>
<dbReference type="Proteomes" id="UP000176682">
    <property type="component" value="Unassembled WGS sequence"/>
</dbReference>
<evidence type="ECO:0000259" key="2">
    <source>
        <dbReference type="Pfam" id="PF14341"/>
    </source>
</evidence>
<sequence>MTHENRESGQVALMVILVVLVISVVVLSVAGRSVTEVRVTSTEEDAAKALRLAEAGVEEALRSLSATEFSSEIGDGSYSVTATQEGALGVVSAAPVAEGDVLEITLVGVGIMPTSVDLYWGDKSDAEQTAASTMAAVEVAVYNNTAGTMSVRHLAFDPEANRRTNTTKMTAPTANPGVYEGVNYLAKANVPLQAGDTQVRIKTAYGRALMAVKPLPDGTIIPTQQFRVVSQGEVGGETTRAVEVTRSNPMLPGIFDAVLYSGGAISK</sequence>
<accession>A0A1F5FJV5</accession>
<evidence type="ECO:0000313" key="4">
    <source>
        <dbReference type="Proteomes" id="UP000176682"/>
    </source>
</evidence>
<keyword evidence="1" id="KW-1133">Transmembrane helix</keyword>
<feature type="domain" description="Type 4 fimbrial biogenesis protein PilX N-terminal" evidence="2">
    <location>
        <begin position="14"/>
        <end position="58"/>
    </location>
</feature>
<keyword evidence="1" id="KW-0812">Transmembrane</keyword>
<keyword evidence="1" id="KW-0472">Membrane</keyword>
<dbReference type="AlphaFoldDB" id="A0A1F5FJV5"/>
<dbReference type="InterPro" id="IPR025746">
    <property type="entry name" value="PilX_N_dom"/>
</dbReference>
<organism evidence="3 4">
    <name type="scientific">Candidatus Collierbacteria bacterium RIFOXYB1_FULL_49_13</name>
    <dbReference type="NCBI Taxonomy" id="1817728"/>
    <lineage>
        <taxon>Bacteria</taxon>
        <taxon>Candidatus Collieribacteriota</taxon>
    </lineage>
</organism>
<dbReference type="EMBL" id="MFAM01000005">
    <property type="protein sequence ID" value="OGD79925.1"/>
    <property type="molecule type" value="Genomic_DNA"/>
</dbReference>